<dbReference type="OrthoDB" id="10436579at2759"/>
<keyword evidence="2" id="KW-0812">Transmembrane</keyword>
<evidence type="ECO:0000313" key="4">
    <source>
        <dbReference type="EMBL" id="CAF0872167.1"/>
    </source>
</evidence>
<evidence type="ECO:0000256" key="2">
    <source>
        <dbReference type="SAM" id="Phobius"/>
    </source>
</evidence>
<feature type="region of interest" description="Disordered" evidence="1">
    <location>
        <begin position="293"/>
        <end position="316"/>
    </location>
</feature>
<evidence type="ECO:0000313" key="5">
    <source>
        <dbReference type="Proteomes" id="UP000663879"/>
    </source>
</evidence>
<keyword evidence="5" id="KW-1185">Reference proteome</keyword>
<proteinExistence type="predicted"/>
<protein>
    <submittedName>
        <fullName evidence="4">Uncharacterized protein</fullName>
    </submittedName>
</protein>
<reference evidence="4" key="1">
    <citation type="submission" date="2021-02" db="EMBL/GenBank/DDBJ databases">
        <authorList>
            <person name="Nowell W R."/>
        </authorList>
    </citation>
    <scope>NUCLEOTIDE SEQUENCE</scope>
    <source>
        <strain evidence="4">Ploen Becks lab</strain>
    </source>
</reference>
<accession>A0A813XUR2</accession>
<feature type="signal peptide" evidence="3">
    <location>
        <begin position="1"/>
        <end position="17"/>
    </location>
</feature>
<dbReference type="AlphaFoldDB" id="A0A813XUR2"/>
<keyword evidence="2" id="KW-0472">Membrane</keyword>
<sequence>MFYIILVLINILNLINSQEFETENGCLLQFKKEDDFILNRQLETINVYAGNGYVYDLACSVADPKMRSGDKYYVIDVVLYGPNSRVSKAWREQYTTSNLFKTRNLSLSKKVTLNSIGMNSIVCSVSKYNNQVNKFTKICQKKIEINATENTVKSTNQYLHSTKLNFFQLSDLQRLAQKKKKIYHVENNNKDIANETLYESLNRTSNLTARAMLYKSIYQAKIDDDKKVTATNDLLKQSPLSKNDQNDRKLSFLQPMFIIFIFLVIFSISIGTIIYLTYNQKEYTSVLVVGDHESDSTSCESNSRDEMINNSTTISQ</sequence>
<evidence type="ECO:0000256" key="3">
    <source>
        <dbReference type="SAM" id="SignalP"/>
    </source>
</evidence>
<comment type="caution">
    <text evidence="4">The sequence shown here is derived from an EMBL/GenBank/DDBJ whole genome shotgun (WGS) entry which is preliminary data.</text>
</comment>
<feature type="transmembrane region" description="Helical" evidence="2">
    <location>
        <begin position="256"/>
        <end position="278"/>
    </location>
</feature>
<dbReference type="Proteomes" id="UP000663879">
    <property type="component" value="Unassembled WGS sequence"/>
</dbReference>
<keyword evidence="3" id="KW-0732">Signal</keyword>
<gene>
    <name evidence="4" type="ORF">OXX778_LOCUS9989</name>
</gene>
<dbReference type="EMBL" id="CAJNOC010001530">
    <property type="protein sequence ID" value="CAF0872167.1"/>
    <property type="molecule type" value="Genomic_DNA"/>
</dbReference>
<name>A0A813XUR2_9BILA</name>
<feature type="chain" id="PRO_5033020225" evidence="3">
    <location>
        <begin position="18"/>
        <end position="316"/>
    </location>
</feature>
<organism evidence="4 5">
    <name type="scientific">Brachionus calyciflorus</name>
    <dbReference type="NCBI Taxonomy" id="104777"/>
    <lineage>
        <taxon>Eukaryota</taxon>
        <taxon>Metazoa</taxon>
        <taxon>Spiralia</taxon>
        <taxon>Gnathifera</taxon>
        <taxon>Rotifera</taxon>
        <taxon>Eurotatoria</taxon>
        <taxon>Monogononta</taxon>
        <taxon>Pseudotrocha</taxon>
        <taxon>Ploima</taxon>
        <taxon>Brachionidae</taxon>
        <taxon>Brachionus</taxon>
    </lineage>
</organism>
<keyword evidence="2" id="KW-1133">Transmembrane helix</keyword>
<evidence type="ECO:0000256" key="1">
    <source>
        <dbReference type="SAM" id="MobiDB-lite"/>
    </source>
</evidence>